<dbReference type="GO" id="GO:0016020">
    <property type="term" value="C:membrane"/>
    <property type="evidence" value="ECO:0007669"/>
    <property type="project" value="UniProtKB-SubCell"/>
</dbReference>
<dbReference type="InterPro" id="IPR040723">
    <property type="entry name" value="cPLA2_C2"/>
</dbReference>
<dbReference type="PANTHER" id="PTHR10728">
    <property type="entry name" value="CYTOSOLIC PHOSPHOLIPASE A2"/>
    <property type="match status" value="1"/>
</dbReference>
<evidence type="ECO:0000259" key="15">
    <source>
        <dbReference type="PROSITE" id="PS51210"/>
    </source>
</evidence>
<dbReference type="Pfam" id="PF01735">
    <property type="entry name" value="PLA2_B"/>
    <property type="match status" value="1"/>
</dbReference>
<comment type="domain">
    <text evidence="13">The N-terminal C2 domain associates with lipid membranes upon calcium binding.</text>
</comment>
<gene>
    <name evidence="16" type="ORF">KIL84_007046</name>
</gene>
<keyword evidence="7 12" id="KW-0378">Hydrolase</keyword>
<dbReference type="GO" id="GO:0046475">
    <property type="term" value="P:glycerophospholipid catabolic process"/>
    <property type="evidence" value="ECO:0007669"/>
    <property type="project" value="TreeGrafter"/>
</dbReference>
<evidence type="ECO:0000256" key="1">
    <source>
        <dbReference type="ARBA" id="ARBA00001913"/>
    </source>
</evidence>
<evidence type="ECO:0000256" key="9">
    <source>
        <dbReference type="ARBA" id="ARBA00022963"/>
    </source>
</evidence>
<evidence type="ECO:0000256" key="13">
    <source>
        <dbReference type="RuleBase" id="RU362102"/>
    </source>
</evidence>
<dbReference type="FunFam" id="3.40.1090.10:FF:000002">
    <property type="entry name" value="Phospholipase A2"/>
    <property type="match status" value="1"/>
</dbReference>
<comment type="catalytic activity">
    <reaction evidence="13">
        <text>a 1,2-diacyl-sn-glycero-3-phosphocholine + H2O = a 1-acyl-sn-glycero-3-phosphocholine + a fatty acid + H(+)</text>
        <dbReference type="Rhea" id="RHEA:15801"/>
        <dbReference type="ChEBI" id="CHEBI:15377"/>
        <dbReference type="ChEBI" id="CHEBI:15378"/>
        <dbReference type="ChEBI" id="CHEBI:28868"/>
        <dbReference type="ChEBI" id="CHEBI:57643"/>
        <dbReference type="ChEBI" id="CHEBI:58168"/>
        <dbReference type="EC" id="3.1.1.4"/>
    </reaction>
</comment>
<comment type="cofactor">
    <cofactor evidence="1">
        <name>Ca(2+)</name>
        <dbReference type="ChEBI" id="CHEBI:29108"/>
    </cofactor>
</comment>
<dbReference type="InterPro" id="IPR016035">
    <property type="entry name" value="Acyl_Trfase/lysoPLipase"/>
</dbReference>
<evidence type="ECO:0000256" key="2">
    <source>
        <dbReference type="ARBA" id="ARBA00004170"/>
    </source>
</evidence>
<dbReference type="InterPro" id="IPR002642">
    <property type="entry name" value="LysoPLipase_cat_dom"/>
</dbReference>
<dbReference type="GO" id="GO:0005544">
    <property type="term" value="F:calcium-dependent phospholipid binding"/>
    <property type="evidence" value="ECO:0007669"/>
    <property type="project" value="TreeGrafter"/>
</dbReference>
<evidence type="ECO:0000256" key="8">
    <source>
        <dbReference type="ARBA" id="ARBA00022837"/>
    </source>
</evidence>
<dbReference type="InterPro" id="IPR035892">
    <property type="entry name" value="C2_domain_sf"/>
</dbReference>
<dbReference type="EC" id="3.1.1.4" evidence="4 13"/>
<evidence type="ECO:0000256" key="4">
    <source>
        <dbReference type="ARBA" id="ARBA00013278"/>
    </source>
</evidence>
<dbReference type="Gene3D" id="3.40.1090.10">
    <property type="entry name" value="Cytosolic phospholipase A2 catalytic domain"/>
    <property type="match status" value="1"/>
</dbReference>
<evidence type="ECO:0000313" key="16">
    <source>
        <dbReference type="EMBL" id="KAH1171428.1"/>
    </source>
</evidence>
<proteinExistence type="predicted"/>
<keyword evidence="9 12" id="KW-0442">Lipid degradation</keyword>
<dbReference type="Proteomes" id="UP000827986">
    <property type="component" value="Unassembled WGS sequence"/>
</dbReference>
<evidence type="ECO:0000259" key="14">
    <source>
        <dbReference type="PROSITE" id="PS50004"/>
    </source>
</evidence>
<evidence type="ECO:0000256" key="6">
    <source>
        <dbReference type="ARBA" id="ARBA00022723"/>
    </source>
</evidence>
<sequence length="826" mass="94812">MENSTGKLSGCAEMNTFDSAYVHIKTSPNCLLSVRVIRARNIASKDLFTASDCYVSLWLPTASNKKVKTKTIKKTDDPVWNETFYFRIQNEVKNILELTVYDDDLLTKDDPQFTVMFDVAKVRPGEVAYEIFSLKSEKQESLEVEFKMEKIPGPPEKLITNGVLVSREVCCLEVQVDKEENKKYLKENKNIVLTVDASYEGTQKTTTDLDTLRFHCIKSWEPILKARLQCVSDTEENKDNSDDFLTIPLTLLAVGQKVKVGLPVEKGTELELQVQVNDCPESLDVRLGYNLCEEEQDFLQKRKKVVASALKKVLQLRRDLHEHEIPVIAVMATGGSVRAMSAMYGHLLGLQKLNLLDCATYLTGTSGSTWTMTNLYKNSDWSQKTLEGPISLAKKQVMKCKMNVISMEHLKHYHEEMIKRAKEGHISSFTELWSLVQEAFLHDEPEESKLSEQRKAVDQGQNPLPLYAILNVKAEQISTFKFREWVEFSPYEVGFQKYGAFIRSENFDSEFFMGKLVKKLPESRICFLEGIWTNVFTRNLLDGLYWSSNADEFWDHWAKDMVDMAREKTASDDSSIVIKSSCSTSGNLCEIFNDILTTRPLLEESHNFLRGLEFYKDYLQQRGFIDWKDTVLDVSPNKLTPREKHLCLIDVGYFINTSCPPLLKPERNVDVIISLDYSMGNMFQQLEMTYRYCKTQGIPFPKIELSEEDRKNPKECYVFSEAENPRAPTVLHFPLVNNTFKEYKEPGVKRSPLEMKDGDINLTNNSPYYFTKLVYSAEDFDKLVNLSSYNILNNKDLILQSIQRAMAWRRTSMSGRLPTSSEVQSA</sequence>
<keyword evidence="6 13" id="KW-0479">Metal-binding</keyword>
<dbReference type="GO" id="GO:0005509">
    <property type="term" value="F:calcium ion binding"/>
    <property type="evidence" value="ECO:0007669"/>
    <property type="project" value="TreeGrafter"/>
</dbReference>
<dbReference type="SMART" id="SM00239">
    <property type="entry name" value="C2"/>
    <property type="match status" value="1"/>
</dbReference>
<comment type="caution">
    <text evidence="16">The sequence shown here is derived from an EMBL/GenBank/DDBJ whole genome shotgun (WGS) entry which is preliminary data.</text>
</comment>
<dbReference type="SMART" id="SM00022">
    <property type="entry name" value="PLAc"/>
    <property type="match status" value="1"/>
</dbReference>
<dbReference type="GO" id="GO:0005829">
    <property type="term" value="C:cytosol"/>
    <property type="evidence" value="ECO:0007669"/>
    <property type="project" value="UniProtKB-SubCell"/>
</dbReference>
<comment type="subcellular location">
    <subcellularLocation>
        <location evidence="3">Cytoplasm</location>
        <location evidence="3">Cytosol</location>
    </subcellularLocation>
    <subcellularLocation>
        <location evidence="2">Membrane</location>
        <topology evidence="2">Peripheral membrane protein</topology>
    </subcellularLocation>
</comment>
<keyword evidence="10 12" id="KW-0443">Lipid metabolism</keyword>
<dbReference type="PROSITE" id="PS51210">
    <property type="entry name" value="PLA2C"/>
    <property type="match status" value="1"/>
</dbReference>
<dbReference type="SUPFAM" id="SSF49562">
    <property type="entry name" value="C2 domain (Calcium/lipid-binding domain, CaLB)"/>
    <property type="match status" value="1"/>
</dbReference>
<reference evidence="16" key="1">
    <citation type="submission" date="2021-09" db="EMBL/GenBank/DDBJ databases">
        <title>The genome of Mauremys mutica provides insights into the evolution of semi-aquatic lifestyle.</title>
        <authorList>
            <person name="Gong S."/>
            <person name="Gao Y."/>
        </authorList>
    </citation>
    <scope>NUCLEOTIDE SEQUENCE</scope>
    <source>
        <strain evidence="16">MM-2020</strain>
        <tissue evidence="16">Muscle</tissue>
    </source>
</reference>
<accession>A0A9D3X208</accession>
<dbReference type="InterPro" id="IPR000008">
    <property type="entry name" value="C2_dom"/>
</dbReference>
<dbReference type="SUPFAM" id="SSF52151">
    <property type="entry name" value="FabD/lysophospholipase-like"/>
    <property type="match status" value="1"/>
</dbReference>
<dbReference type="PROSITE" id="PS50004">
    <property type="entry name" value="C2"/>
    <property type="match status" value="1"/>
</dbReference>
<dbReference type="Pfam" id="PF18695">
    <property type="entry name" value="cPLA2_C2"/>
    <property type="match status" value="1"/>
</dbReference>
<feature type="domain" description="C2" evidence="14">
    <location>
        <begin position="11"/>
        <end position="132"/>
    </location>
</feature>
<evidence type="ECO:0000256" key="12">
    <source>
        <dbReference type="PROSITE-ProRule" id="PRU00555"/>
    </source>
</evidence>
<name>A0A9D3X208_9SAUR</name>
<dbReference type="EMBL" id="JAHDVG010000483">
    <property type="protein sequence ID" value="KAH1171428.1"/>
    <property type="molecule type" value="Genomic_DNA"/>
</dbReference>
<keyword evidence="5 13" id="KW-0963">Cytoplasm</keyword>
<feature type="domain" description="PLA2c" evidence="15">
    <location>
        <begin position="278"/>
        <end position="826"/>
    </location>
</feature>
<evidence type="ECO:0000313" key="17">
    <source>
        <dbReference type="Proteomes" id="UP000827986"/>
    </source>
</evidence>
<keyword evidence="17" id="KW-1185">Reference proteome</keyword>
<dbReference type="PANTHER" id="PTHR10728:SF32">
    <property type="entry name" value="CYTOSOLIC PHOSPHOLIPASE A2 BETA"/>
    <property type="match status" value="1"/>
</dbReference>
<protein>
    <recommendedName>
        <fullName evidence="4 13">Phospholipase A2</fullName>
        <ecNumber evidence="4 13">3.1.1.4</ecNumber>
    </recommendedName>
</protein>
<dbReference type="Pfam" id="PF00168">
    <property type="entry name" value="C2"/>
    <property type="match status" value="1"/>
</dbReference>
<organism evidence="16 17">
    <name type="scientific">Mauremys mutica</name>
    <name type="common">yellowpond turtle</name>
    <dbReference type="NCBI Taxonomy" id="74926"/>
    <lineage>
        <taxon>Eukaryota</taxon>
        <taxon>Metazoa</taxon>
        <taxon>Chordata</taxon>
        <taxon>Craniata</taxon>
        <taxon>Vertebrata</taxon>
        <taxon>Euteleostomi</taxon>
        <taxon>Archelosauria</taxon>
        <taxon>Testudinata</taxon>
        <taxon>Testudines</taxon>
        <taxon>Cryptodira</taxon>
        <taxon>Durocryptodira</taxon>
        <taxon>Testudinoidea</taxon>
        <taxon>Geoemydidae</taxon>
        <taxon>Geoemydinae</taxon>
        <taxon>Mauremys</taxon>
    </lineage>
</organism>
<evidence type="ECO:0000256" key="3">
    <source>
        <dbReference type="ARBA" id="ARBA00004514"/>
    </source>
</evidence>
<evidence type="ECO:0000256" key="11">
    <source>
        <dbReference type="ARBA" id="ARBA00023136"/>
    </source>
</evidence>
<keyword evidence="11" id="KW-0472">Membrane</keyword>
<evidence type="ECO:0000256" key="5">
    <source>
        <dbReference type="ARBA" id="ARBA00022490"/>
    </source>
</evidence>
<dbReference type="GO" id="GO:0047498">
    <property type="term" value="F:calcium-dependent phospholipase A2 activity"/>
    <property type="evidence" value="ECO:0007669"/>
    <property type="project" value="TreeGrafter"/>
</dbReference>
<dbReference type="FunFam" id="2.60.40.150:FF:000030">
    <property type="entry name" value="Phospholipase A2"/>
    <property type="match status" value="1"/>
</dbReference>
<dbReference type="AlphaFoldDB" id="A0A9D3X208"/>
<evidence type="ECO:0000256" key="7">
    <source>
        <dbReference type="ARBA" id="ARBA00022801"/>
    </source>
</evidence>
<evidence type="ECO:0000256" key="10">
    <source>
        <dbReference type="ARBA" id="ARBA00023098"/>
    </source>
</evidence>
<dbReference type="Gene3D" id="2.60.40.150">
    <property type="entry name" value="C2 domain"/>
    <property type="match status" value="1"/>
</dbReference>
<keyword evidence="8 13" id="KW-0106">Calcium</keyword>